<name>A0AAD6VMJ7_9AGAR</name>
<dbReference type="Gene3D" id="2.130.10.10">
    <property type="entry name" value="YVTN repeat-like/Quinoprotein amine dehydrogenase"/>
    <property type="match status" value="1"/>
</dbReference>
<dbReference type="Proteomes" id="UP001219525">
    <property type="component" value="Unassembled WGS sequence"/>
</dbReference>
<dbReference type="EMBL" id="JARJCW010000019">
    <property type="protein sequence ID" value="KAJ7214476.1"/>
    <property type="molecule type" value="Genomic_DNA"/>
</dbReference>
<keyword evidence="1 3" id="KW-0853">WD repeat</keyword>
<evidence type="ECO:0000256" key="1">
    <source>
        <dbReference type="ARBA" id="ARBA00022574"/>
    </source>
</evidence>
<dbReference type="InterPro" id="IPR036322">
    <property type="entry name" value="WD40_repeat_dom_sf"/>
</dbReference>
<comment type="caution">
    <text evidence="5">The sequence shown here is derived from an EMBL/GenBank/DDBJ whole genome shotgun (WGS) entry which is preliminary data.</text>
</comment>
<dbReference type="PANTHER" id="PTHR10039">
    <property type="entry name" value="AMELOGENIN"/>
    <property type="match status" value="1"/>
</dbReference>
<dbReference type="InterPro" id="IPR019775">
    <property type="entry name" value="WD40_repeat_CS"/>
</dbReference>
<keyword evidence="6" id="KW-1185">Reference proteome</keyword>
<protein>
    <recommendedName>
        <fullName evidence="4">Nephrocystin 3-like N-terminal domain-containing protein</fullName>
    </recommendedName>
</protein>
<dbReference type="PANTHER" id="PTHR10039:SF14">
    <property type="entry name" value="NACHT DOMAIN-CONTAINING PROTEIN"/>
    <property type="match status" value="1"/>
</dbReference>
<dbReference type="PROSITE" id="PS50294">
    <property type="entry name" value="WD_REPEATS_REGION"/>
    <property type="match status" value="3"/>
</dbReference>
<dbReference type="AlphaFoldDB" id="A0AAD6VMJ7"/>
<evidence type="ECO:0000313" key="5">
    <source>
        <dbReference type="EMBL" id="KAJ7214476.1"/>
    </source>
</evidence>
<proteinExistence type="predicted"/>
<feature type="non-terminal residue" evidence="5">
    <location>
        <position position="1217"/>
    </location>
</feature>
<dbReference type="Pfam" id="PF00400">
    <property type="entry name" value="WD40"/>
    <property type="match status" value="4"/>
</dbReference>
<evidence type="ECO:0000256" key="3">
    <source>
        <dbReference type="PROSITE-ProRule" id="PRU00221"/>
    </source>
</evidence>
<organism evidence="5 6">
    <name type="scientific">Mycena pura</name>
    <dbReference type="NCBI Taxonomy" id="153505"/>
    <lineage>
        <taxon>Eukaryota</taxon>
        <taxon>Fungi</taxon>
        <taxon>Dikarya</taxon>
        <taxon>Basidiomycota</taxon>
        <taxon>Agaricomycotina</taxon>
        <taxon>Agaricomycetes</taxon>
        <taxon>Agaricomycetidae</taxon>
        <taxon>Agaricales</taxon>
        <taxon>Marasmiineae</taxon>
        <taxon>Mycenaceae</taxon>
        <taxon>Mycena</taxon>
    </lineage>
</organism>
<dbReference type="InterPro" id="IPR056884">
    <property type="entry name" value="NPHP3-like_N"/>
</dbReference>
<dbReference type="Gene3D" id="3.40.50.300">
    <property type="entry name" value="P-loop containing nucleotide triphosphate hydrolases"/>
    <property type="match status" value="1"/>
</dbReference>
<feature type="repeat" description="WD" evidence="3">
    <location>
        <begin position="1040"/>
        <end position="1080"/>
    </location>
</feature>
<feature type="repeat" description="WD" evidence="3">
    <location>
        <begin position="1125"/>
        <end position="1166"/>
    </location>
</feature>
<dbReference type="InterPro" id="IPR015943">
    <property type="entry name" value="WD40/YVTN_repeat-like_dom_sf"/>
</dbReference>
<evidence type="ECO:0000256" key="2">
    <source>
        <dbReference type="ARBA" id="ARBA00022737"/>
    </source>
</evidence>
<gene>
    <name evidence="5" type="ORF">GGX14DRAFT_444031</name>
</gene>
<evidence type="ECO:0000313" key="6">
    <source>
        <dbReference type="Proteomes" id="UP001219525"/>
    </source>
</evidence>
<reference evidence="5" key="1">
    <citation type="submission" date="2023-03" db="EMBL/GenBank/DDBJ databases">
        <title>Massive genome expansion in bonnet fungi (Mycena s.s.) driven by repeated elements and novel gene families across ecological guilds.</title>
        <authorList>
            <consortium name="Lawrence Berkeley National Laboratory"/>
            <person name="Harder C.B."/>
            <person name="Miyauchi S."/>
            <person name="Viragh M."/>
            <person name="Kuo A."/>
            <person name="Thoen E."/>
            <person name="Andreopoulos B."/>
            <person name="Lu D."/>
            <person name="Skrede I."/>
            <person name="Drula E."/>
            <person name="Henrissat B."/>
            <person name="Morin E."/>
            <person name="Kohler A."/>
            <person name="Barry K."/>
            <person name="LaButti K."/>
            <person name="Morin E."/>
            <person name="Salamov A."/>
            <person name="Lipzen A."/>
            <person name="Mereny Z."/>
            <person name="Hegedus B."/>
            <person name="Baldrian P."/>
            <person name="Stursova M."/>
            <person name="Weitz H."/>
            <person name="Taylor A."/>
            <person name="Grigoriev I.V."/>
            <person name="Nagy L.G."/>
            <person name="Martin F."/>
            <person name="Kauserud H."/>
        </authorList>
    </citation>
    <scope>NUCLEOTIDE SEQUENCE</scope>
    <source>
        <strain evidence="5">9144</strain>
    </source>
</reference>
<feature type="domain" description="Nephrocystin 3-like N-terminal" evidence="4">
    <location>
        <begin position="469"/>
        <end position="641"/>
    </location>
</feature>
<sequence length="1217" mass="136948">MSRAMTHAACTLCPAMPAHRPPRREEDCPRRVPPDSLKITVVDVNPDIRGPVSCILIVNGVESPVPALDSDCSRCTLQPPVVVHRGLALAIECTDRVRMWTWKKPEVTTRKFTFEDMIKQLIPTTSEIPNALEGSDITLHIHSSDTPRTFNYTFSWNVVNQIISGRGFLYVGFRVDGETIEERRITGAPYPQEIPLRPFFAVPPEADIRLCLWRRPYYVWPRKSVIKFSRFTVLEARAALRAGAQGVDYIFPQTPEISVRLECEDLKAILDQSQQIVSHRDRILDRLGRSRWLLENIAKWLNSGSELNPIAKAAATALGQIYGNVEALQEWDKKLSELLDDMTCCLECTDHIKSFPNIGNFRDTLETIEPMIRRVGHLIRKYPQNGSWARYPFQAEMSEYDTLRRRFDRWARQLTQGVGIESLKRLCNVDDLIREQKDFFIKHRDDVLSRIQPVGMERARPIDCCLPGTRERILTEIDMWLKDTVAPNILWITGFPGSGKTSVARSVVDNCKKAQDLRFGASFFFARDDGNFVSPSTMLRAIAFELARNHPAFRDALVADQETYMIDFTTTSVQEQFRRLLEQPLQSFVHEDSVALVVVVDAADECGGLGPFHEQDLVEMLTVIQSWAKLSPLLRLVVTSREERSIDKVLTPISKHLELELFSEEASQDIEKFLMCRLTNLGQKYCVSEAWPSHDDLGSLVRMAKGLFVWATTAVCFLDEPSPDKKLQQLLCGQLVVEGDITELYKLILKISFCERRDPPPDFLEIFRTFVGAIATASHPLEKNSPLLNLLGVETSTAEFICSQLRSVMHGDGYRFRHQSFVDFLISANCPSSFQISNRICRQKISFAILRCLNDSLQFNPTDVKTSHRSNPSAPAVDKFSDQLLYSCQFWADALPQLEGGDEDDRIRLSLMAFFETKFLFWLEVLSLTKQMSCALGQLIGAKKLLEARARDWRLCVYVTDAIKFVEDFGDCMGKSAPHIYLSAIAFCPQNSTIHQTYAPLIQPFAEVTFQTADSLRRGRRAIPATHVHVAPDSEVARSVEGHEDDILSVVFIHNQCVASASYDGTVRFWDPKSGAPVLTPLIHHKKAVTSVACSSDRAYLASGSKDGTATIWDMATREPKAITTFAHDEAVTCVALSPVGTLLVTGCKSGLVTFWSVRDAEARPAFREHTSRVTAVAFLDGDAAVSGSSDGSIWIHHLSSERSELFVRGEPIRSLA</sequence>
<dbReference type="InterPro" id="IPR027417">
    <property type="entry name" value="P-loop_NTPase"/>
</dbReference>
<dbReference type="Pfam" id="PF24883">
    <property type="entry name" value="NPHP3_N"/>
    <property type="match status" value="1"/>
</dbReference>
<dbReference type="InterPro" id="IPR001680">
    <property type="entry name" value="WD40_rpt"/>
</dbReference>
<accession>A0AAD6VMJ7</accession>
<dbReference type="PROSITE" id="PS00678">
    <property type="entry name" value="WD_REPEATS_1"/>
    <property type="match status" value="1"/>
</dbReference>
<evidence type="ECO:0000259" key="4">
    <source>
        <dbReference type="Pfam" id="PF24883"/>
    </source>
</evidence>
<dbReference type="SUPFAM" id="SSF52540">
    <property type="entry name" value="P-loop containing nucleoside triphosphate hydrolases"/>
    <property type="match status" value="1"/>
</dbReference>
<dbReference type="SMART" id="SM00320">
    <property type="entry name" value="WD40"/>
    <property type="match status" value="4"/>
</dbReference>
<keyword evidence="2" id="KW-0677">Repeat</keyword>
<feature type="repeat" description="WD" evidence="3">
    <location>
        <begin position="1082"/>
        <end position="1123"/>
    </location>
</feature>
<dbReference type="PROSITE" id="PS50082">
    <property type="entry name" value="WD_REPEATS_2"/>
    <property type="match status" value="3"/>
</dbReference>
<dbReference type="SUPFAM" id="SSF50978">
    <property type="entry name" value="WD40 repeat-like"/>
    <property type="match status" value="1"/>
</dbReference>